<keyword evidence="18" id="KW-0807">Transducer</keyword>
<evidence type="ECO:0000256" key="12">
    <source>
        <dbReference type="ARBA" id="ARBA00022989"/>
    </source>
</evidence>
<evidence type="ECO:0000256" key="17">
    <source>
        <dbReference type="ARBA" id="ARBA00047268"/>
    </source>
</evidence>
<dbReference type="Pfam" id="PF19272">
    <property type="entry name" value="ASMase_C"/>
    <property type="match status" value="1"/>
</dbReference>
<proteinExistence type="inferred from homology"/>
<evidence type="ECO:0000256" key="1">
    <source>
        <dbReference type="ARBA" id="ARBA00001947"/>
    </source>
</evidence>
<dbReference type="GO" id="GO:0006685">
    <property type="term" value="P:sphingomyelin catabolic process"/>
    <property type="evidence" value="ECO:0007669"/>
    <property type="project" value="TreeGrafter"/>
</dbReference>
<keyword evidence="15" id="KW-0325">Glycoprotein</keyword>
<keyword evidence="11" id="KW-0862">Zinc</keyword>
<dbReference type="SMART" id="SM00741">
    <property type="entry name" value="SapB"/>
    <property type="match status" value="1"/>
</dbReference>
<evidence type="ECO:0000256" key="14">
    <source>
        <dbReference type="ARBA" id="ARBA00023157"/>
    </source>
</evidence>
<keyword evidence="7 18" id="KW-0812">Transmembrane</keyword>
<dbReference type="InterPro" id="IPR004843">
    <property type="entry name" value="Calcineurin-like_PHP"/>
</dbReference>
<evidence type="ECO:0000256" key="6">
    <source>
        <dbReference type="ARBA" id="ARBA00022525"/>
    </source>
</evidence>
<evidence type="ECO:0000256" key="15">
    <source>
        <dbReference type="ARBA" id="ARBA00023180"/>
    </source>
</evidence>
<dbReference type="CDD" id="cd00637">
    <property type="entry name" value="7tm_classA_rhodopsin-like"/>
    <property type="match status" value="1"/>
</dbReference>
<evidence type="ECO:0000256" key="11">
    <source>
        <dbReference type="ARBA" id="ARBA00022833"/>
    </source>
</evidence>
<evidence type="ECO:0000256" key="3">
    <source>
        <dbReference type="ARBA" id="ARBA00004613"/>
    </source>
</evidence>
<feature type="domain" description="Saposin B-type" evidence="21">
    <location>
        <begin position="591"/>
        <end position="675"/>
    </location>
</feature>
<keyword evidence="14" id="KW-1015">Disulfide bond</keyword>
<evidence type="ECO:0000256" key="7">
    <source>
        <dbReference type="ARBA" id="ARBA00022692"/>
    </source>
</evidence>
<dbReference type="Proteomes" id="UP000594454">
    <property type="component" value="Chromosome 4"/>
</dbReference>
<keyword evidence="9" id="KW-0732">Signal</keyword>
<dbReference type="FunFam" id="3.60.21.10:FF:000077">
    <property type="entry name" value="Sphingomyelin phosphodiesterase"/>
    <property type="match status" value="1"/>
</dbReference>
<dbReference type="PROSITE" id="PS00237">
    <property type="entry name" value="G_PROTEIN_RECEP_F1_1"/>
    <property type="match status" value="1"/>
</dbReference>
<dbReference type="Gene3D" id="3.60.21.10">
    <property type="match status" value="1"/>
</dbReference>
<keyword evidence="13 20" id="KW-0472">Membrane</keyword>
<evidence type="ECO:0000313" key="23">
    <source>
        <dbReference type="EMBL" id="CAD7088518.1"/>
    </source>
</evidence>
<dbReference type="InterPro" id="IPR041805">
    <property type="entry name" value="ASMase/PPN1_MPP"/>
</dbReference>
<keyword evidence="16" id="KW-0326">Glycosidase</keyword>
<feature type="transmembrane region" description="Helical" evidence="20">
    <location>
        <begin position="218"/>
        <end position="242"/>
    </location>
</feature>
<dbReference type="InterPro" id="IPR000276">
    <property type="entry name" value="GPCR_Rhodpsn"/>
</dbReference>
<feature type="transmembrane region" description="Helical" evidence="20">
    <location>
        <begin position="36"/>
        <end position="61"/>
    </location>
</feature>
<keyword evidence="6" id="KW-0964">Secreted</keyword>
<dbReference type="OrthoDB" id="282973at2759"/>
<keyword evidence="8" id="KW-0479">Metal-binding</keyword>
<feature type="transmembrane region" description="Helical" evidence="20">
    <location>
        <begin position="113"/>
        <end position="134"/>
    </location>
</feature>
<evidence type="ECO:0000256" key="9">
    <source>
        <dbReference type="ARBA" id="ARBA00022729"/>
    </source>
</evidence>
<evidence type="ECO:0000256" key="2">
    <source>
        <dbReference type="ARBA" id="ARBA00004370"/>
    </source>
</evidence>
<gene>
    <name evidence="23" type="ORF">HERILL_LOCUS11131</name>
</gene>
<keyword evidence="24" id="KW-1185">Reference proteome</keyword>
<dbReference type="GO" id="GO:0005764">
    <property type="term" value="C:lysosome"/>
    <property type="evidence" value="ECO:0007669"/>
    <property type="project" value="TreeGrafter"/>
</dbReference>
<feature type="transmembrane region" description="Helical" evidence="20">
    <location>
        <begin position="318"/>
        <end position="341"/>
    </location>
</feature>
<dbReference type="InParanoid" id="A0A7R8YX18"/>
<keyword evidence="10" id="KW-0378">Hydrolase</keyword>
<dbReference type="Gene3D" id="1.20.1070.10">
    <property type="entry name" value="Rhodopsin 7-helix transmembrane proteins"/>
    <property type="match status" value="1"/>
</dbReference>
<dbReference type="SUPFAM" id="SSF47862">
    <property type="entry name" value="Saposin"/>
    <property type="match status" value="1"/>
</dbReference>
<evidence type="ECO:0000313" key="24">
    <source>
        <dbReference type="Proteomes" id="UP000594454"/>
    </source>
</evidence>
<dbReference type="PRINTS" id="PR00237">
    <property type="entry name" value="GPCRRHODOPSN"/>
</dbReference>
<dbReference type="InterPro" id="IPR008139">
    <property type="entry name" value="SaposinB_dom"/>
</dbReference>
<evidence type="ECO:0000256" key="5">
    <source>
        <dbReference type="ARBA" id="ARBA00010663"/>
    </source>
</evidence>
<dbReference type="FunCoup" id="A0A7R8YX18">
    <property type="interactions" value="234"/>
</dbReference>
<evidence type="ECO:0000256" key="4">
    <source>
        <dbReference type="ARBA" id="ARBA00008234"/>
    </source>
</evidence>
<accession>A0A7R8YX18</accession>
<dbReference type="Pfam" id="PF00149">
    <property type="entry name" value="Metallophos"/>
    <property type="match status" value="1"/>
</dbReference>
<evidence type="ECO:0000256" key="19">
    <source>
        <dbReference type="SAM" id="MobiDB-lite"/>
    </source>
</evidence>
<evidence type="ECO:0000256" key="8">
    <source>
        <dbReference type="ARBA" id="ARBA00022723"/>
    </source>
</evidence>
<evidence type="ECO:0000259" key="21">
    <source>
        <dbReference type="PROSITE" id="PS50015"/>
    </source>
</evidence>
<feature type="transmembrane region" description="Helical" evidence="20">
    <location>
        <begin position="353"/>
        <end position="377"/>
    </location>
</feature>
<comment type="similarity">
    <text evidence="4">Belongs to the acid sphingomyelinase family.</text>
</comment>
<evidence type="ECO:0000256" key="13">
    <source>
        <dbReference type="ARBA" id="ARBA00023136"/>
    </source>
</evidence>
<name>A0A7R8YX18_HERIL</name>
<organism evidence="23 24">
    <name type="scientific">Hermetia illucens</name>
    <name type="common">Black soldier fly</name>
    <dbReference type="NCBI Taxonomy" id="343691"/>
    <lineage>
        <taxon>Eukaryota</taxon>
        <taxon>Metazoa</taxon>
        <taxon>Ecdysozoa</taxon>
        <taxon>Arthropoda</taxon>
        <taxon>Hexapoda</taxon>
        <taxon>Insecta</taxon>
        <taxon>Pterygota</taxon>
        <taxon>Neoptera</taxon>
        <taxon>Endopterygota</taxon>
        <taxon>Diptera</taxon>
        <taxon>Brachycera</taxon>
        <taxon>Stratiomyomorpha</taxon>
        <taxon>Stratiomyidae</taxon>
        <taxon>Hermetiinae</taxon>
        <taxon>Hermetia</taxon>
    </lineage>
</organism>
<dbReference type="InterPro" id="IPR029052">
    <property type="entry name" value="Metallo-depent_PP-like"/>
</dbReference>
<comment type="cofactor">
    <cofactor evidence="1">
        <name>Zn(2+)</name>
        <dbReference type="ChEBI" id="CHEBI:29105"/>
    </cofactor>
</comment>
<keyword evidence="18" id="KW-0297">G-protein coupled receptor</keyword>
<comment type="subcellular location">
    <subcellularLocation>
        <location evidence="2">Membrane</location>
    </subcellularLocation>
    <subcellularLocation>
        <location evidence="3">Secreted</location>
    </subcellularLocation>
</comment>
<evidence type="ECO:0000256" key="18">
    <source>
        <dbReference type="RuleBase" id="RU000688"/>
    </source>
</evidence>
<evidence type="ECO:0000256" key="16">
    <source>
        <dbReference type="ARBA" id="ARBA00023295"/>
    </source>
</evidence>
<dbReference type="Pfam" id="PF00001">
    <property type="entry name" value="7tm_1"/>
    <property type="match status" value="1"/>
</dbReference>
<feature type="transmembrane region" description="Helical" evidence="20">
    <location>
        <begin position="73"/>
        <end position="93"/>
    </location>
</feature>
<dbReference type="PANTHER" id="PTHR10340:SF34">
    <property type="entry name" value="SPHINGOMYELIN PHOSPHODIESTERASE"/>
    <property type="match status" value="1"/>
</dbReference>
<dbReference type="GO" id="GO:0016798">
    <property type="term" value="F:hydrolase activity, acting on glycosyl bonds"/>
    <property type="evidence" value="ECO:0007669"/>
    <property type="project" value="UniProtKB-KW"/>
</dbReference>
<reference evidence="23 24" key="1">
    <citation type="submission" date="2020-11" db="EMBL/GenBank/DDBJ databases">
        <authorList>
            <person name="Wallbank WR R."/>
            <person name="Pardo Diaz C."/>
            <person name="Kozak K."/>
            <person name="Martin S."/>
            <person name="Jiggins C."/>
            <person name="Moest M."/>
            <person name="Warren A I."/>
            <person name="Generalovic N T."/>
            <person name="Byers J.R.P. K."/>
            <person name="Montejo-Kovacevich G."/>
            <person name="Yen C E."/>
        </authorList>
    </citation>
    <scope>NUCLEOTIDE SEQUENCE [LARGE SCALE GENOMIC DNA]</scope>
</reference>
<dbReference type="GO" id="GO:0046513">
    <property type="term" value="P:ceramide biosynthetic process"/>
    <property type="evidence" value="ECO:0007669"/>
    <property type="project" value="TreeGrafter"/>
</dbReference>
<dbReference type="GO" id="GO:0061750">
    <property type="term" value="F:acid sphingomyelin phosphodiesterase activity"/>
    <property type="evidence" value="ECO:0007669"/>
    <property type="project" value="TreeGrafter"/>
</dbReference>
<sequence>MNSSDSAVVESHPLSRDAAPIIVIMELIKLTADQRIIFSVFVFMFLICAIISNTATLFTGVRSRKIRPFFRTCLICLATSDLLSSVFSGVTYLSQYSGSYVQVWRLGSVMCSLSPFMSTVSVLANSITLVAIAVDRYLSVIKLMRNVWETRGIYCLFFAIIIWGLSIGIAIPTLNAFKYMTVYAVQLDPHNSSVIISAAKIDLCAAGKVENARYYMTLLLILFIPIGTAFIWFNSVLAWEIWNRRKAMNRHSRMPASSAVPQDSGSIQQANKTVSTIMTISKSTTNTKQSVTVVSNGPGPKRTAPSGSTRDGRHLRMFSIIILLMVMFIVFRMPVWIYLILKFYNTYTDPVHWILQYSFGILSLFGCALNPFLYAFLTQTINYASIIYKKALGCCGLRKLFVRGATTKSDVAISTPGSLAGKMEIYIVATNNYGTEDIFNQSIFLPKFSHSRSRWLSGCCQSGRDTGDHRLRIISSIVSSVTNGYPFIFPNNRRQVTKWHAPADEWSIEAAPRSIEPHLEPKNTTRHCNSMLLGNDEKFLERLKSIRDNGTGRMLWFDPIDNGRYPPLVEKALHILNLKQVAYEIETSVMSKVSCTACRAGAGLLQHYIQVGKSNEEITKTIYMYCVNLKIQSPKVCEGITKLFGLEVIYVLQRVNIGPEEICSFVIGDACEDIYNPFHEWDVSFPPVPKPEPLDIPIPKEKAPYFKVLHLSDTHYDPHYVEGSNANCNEPLCCRASNGRPSSPNDAAGKWGDYRKCDTPKRTVDNLLQHISETHPDIDYILWTGDLPPHDVWNQTKDENLGIIKDTVKQMSEKFPGIPIFPALGNHESAPVNSFPPPYVNQVDASISWLYEELDSLWRRWLPASVSHTVRRGAFYSVLLRPGFRIISLNMNYCNNKNWWLLLNSTDPATELQWLIYELQSAEFSNEKVHIIGHIPPGYPDCLKVWSRNFYKIIARYESTITAQFYGHTHYDELEIFYDPKNLARPTSIAYIGPSVTPYYDMNPGYRIYYIDGDHDATTRMVIDHESWIMNLKEANLYDYPIWYKLYSTRAAYAMKGLRPTDWSNLINEMANNQELFELYYKHYWKNSHLRPLCDPECKKRILCDAKSGRSHDRKNFCADVEAKVDEGSGKSWKAWFYRGLSASNDISSNEHEQETSVDGGESIPVTVDPSTGFLDEVTPVRTERIRAEKVVADLIQAIEEDDSKDHCLLSVLVDMLK</sequence>
<comment type="similarity">
    <text evidence="5 18">Belongs to the G-protein coupled receptor 1 family.</text>
</comment>
<dbReference type="SUPFAM" id="SSF81321">
    <property type="entry name" value="Family A G protein-coupled receptor-like"/>
    <property type="match status" value="1"/>
</dbReference>
<dbReference type="CDD" id="cd00842">
    <property type="entry name" value="MPP_ASMase"/>
    <property type="match status" value="1"/>
</dbReference>
<dbReference type="GO" id="GO:0016020">
    <property type="term" value="C:membrane"/>
    <property type="evidence" value="ECO:0007669"/>
    <property type="project" value="UniProtKB-SubCell"/>
</dbReference>
<dbReference type="GO" id="GO:0005615">
    <property type="term" value="C:extracellular space"/>
    <property type="evidence" value="ECO:0007669"/>
    <property type="project" value="TreeGrafter"/>
</dbReference>
<protein>
    <recommendedName>
        <fullName evidence="25">Sphingomyelin phosphodiesterase</fullName>
    </recommendedName>
</protein>
<dbReference type="EMBL" id="LR899012">
    <property type="protein sequence ID" value="CAD7088518.1"/>
    <property type="molecule type" value="Genomic_DNA"/>
</dbReference>
<dbReference type="GO" id="GO:0046872">
    <property type="term" value="F:metal ion binding"/>
    <property type="evidence" value="ECO:0007669"/>
    <property type="project" value="UniProtKB-KW"/>
</dbReference>
<dbReference type="GO" id="GO:0004930">
    <property type="term" value="F:G protein-coupled receptor activity"/>
    <property type="evidence" value="ECO:0007669"/>
    <property type="project" value="UniProtKB-KW"/>
</dbReference>
<keyword evidence="18" id="KW-0675">Receptor</keyword>
<keyword evidence="12 20" id="KW-1133">Transmembrane helix</keyword>
<dbReference type="InterPro" id="IPR045473">
    <property type="entry name" value="ASM_C"/>
</dbReference>
<dbReference type="PROSITE" id="PS50015">
    <property type="entry name" value="SAP_B"/>
    <property type="match status" value="1"/>
</dbReference>
<dbReference type="AlphaFoldDB" id="A0A7R8YX18"/>
<dbReference type="InterPro" id="IPR017452">
    <property type="entry name" value="GPCR_Rhodpsn_7TM"/>
</dbReference>
<feature type="domain" description="G-protein coupled receptors family 1 profile" evidence="22">
    <location>
        <begin position="52"/>
        <end position="374"/>
    </location>
</feature>
<evidence type="ECO:0000256" key="10">
    <source>
        <dbReference type="ARBA" id="ARBA00022801"/>
    </source>
</evidence>
<dbReference type="PROSITE" id="PS50262">
    <property type="entry name" value="G_PROTEIN_RECEP_F1_2"/>
    <property type="match status" value="1"/>
</dbReference>
<dbReference type="SUPFAM" id="SSF56300">
    <property type="entry name" value="Metallo-dependent phosphatases"/>
    <property type="match status" value="1"/>
</dbReference>
<feature type="region of interest" description="Disordered" evidence="19">
    <location>
        <begin position="290"/>
        <end position="310"/>
    </location>
</feature>
<evidence type="ECO:0008006" key="25">
    <source>
        <dbReference type="Google" id="ProtNLM"/>
    </source>
</evidence>
<dbReference type="PANTHER" id="PTHR10340">
    <property type="entry name" value="SPHINGOMYELIN PHOSPHODIESTERASE"/>
    <property type="match status" value="1"/>
</dbReference>
<dbReference type="InterPro" id="IPR011001">
    <property type="entry name" value="Saposin-like"/>
</dbReference>
<evidence type="ECO:0000256" key="20">
    <source>
        <dbReference type="SAM" id="Phobius"/>
    </source>
</evidence>
<feature type="transmembrane region" description="Helical" evidence="20">
    <location>
        <begin position="154"/>
        <end position="174"/>
    </location>
</feature>
<comment type="catalytic activity">
    <reaction evidence="17">
        <text>a sphingomyelin + H2O = phosphocholine + an N-acylsphing-4-enine + H(+)</text>
        <dbReference type="Rhea" id="RHEA:19253"/>
        <dbReference type="ChEBI" id="CHEBI:15377"/>
        <dbReference type="ChEBI" id="CHEBI:15378"/>
        <dbReference type="ChEBI" id="CHEBI:17636"/>
        <dbReference type="ChEBI" id="CHEBI:52639"/>
        <dbReference type="ChEBI" id="CHEBI:295975"/>
        <dbReference type="EC" id="3.1.4.12"/>
    </reaction>
    <physiologicalReaction direction="left-to-right" evidence="17">
        <dbReference type="Rhea" id="RHEA:19254"/>
    </physiologicalReaction>
</comment>
<evidence type="ECO:0000259" key="22">
    <source>
        <dbReference type="PROSITE" id="PS50262"/>
    </source>
</evidence>